<reference evidence="1" key="2">
    <citation type="submission" date="2023-05" db="EMBL/GenBank/DDBJ databases">
        <authorList>
            <consortium name="Lawrence Berkeley National Laboratory"/>
            <person name="Steindorff A."/>
            <person name="Hensen N."/>
            <person name="Bonometti L."/>
            <person name="Westerberg I."/>
            <person name="Brannstrom I.O."/>
            <person name="Guillou S."/>
            <person name="Cros-Aarteil S."/>
            <person name="Calhoun S."/>
            <person name="Haridas S."/>
            <person name="Kuo A."/>
            <person name="Mondo S."/>
            <person name="Pangilinan J."/>
            <person name="Riley R."/>
            <person name="Labutti K."/>
            <person name="Andreopoulos B."/>
            <person name="Lipzen A."/>
            <person name="Chen C."/>
            <person name="Yanf M."/>
            <person name="Daum C."/>
            <person name="Ng V."/>
            <person name="Clum A."/>
            <person name="Ohm R."/>
            <person name="Martin F."/>
            <person name="Silar P."/>
            <person name="Natvig D."/>
            <person name="Lalanne C."/>
            <person name="Gautier V."/>
            <person name="Ament-Velasquez S.L."/>
            <person name="Kruys A."/>
            <person name="Hutchinson M.I."/>
            <person name="Powell A.J."/>
            <person name="Barry K."/>
            <person name="Miller A.N."/>
            <person name="Grigoriev I.V."/>
            <person name="Debuchy R."/>
            <person name="Gladieux P."/>
            <person name="Thoren M.H."/>
            <person name="Johannesson H."/>
        </authorList>
    </citation>
    <scope>NUCLEOTIDE SEQUENCE</scope>
    <source>
        <strain evidence="1">CBS 731.68</strain>
    </source>
</reference>
<comment type="caution">
    <text evidence="1">The sequence shown here is derived from an EMBL/GenBank/DDBJ whole genome shotgun (WGS) entry which is preliminary data.</text>
</comment>
<sequence length="211" mass="23574">MAWCLDGLGTVRMGSSCRGAEELLPAEGGLLKQQVFVRRVVGCSLPEVVSGSHCDAWRILTGSFVPLPLAAVHPPRTRTPALPMIVGRTILHDDKSRCSLIGWAWHFMCIYDDRSGHECGYLDLPLFSRHFRSYFPAWLPYYATTKGWSLVEVNCTPAWFVNGDDPARRLYLHLELDAVCAKAGRTVTPAPTHFMYILANDDPPPVFVVWS</sequence>
<reference evidence="1" key="1">
    <citation type="journal article" date="2023" name="Mol. Phylogenet. Evol.">
        <title>Genome-scale phylogeny and comparative genomics of the fungal order Sordariales.</title>
        <authorList>
            <person name="Hensen N."/>
            <person name="Bonometti L."/>
            <person name="Westerberg I."/>
            <person name="Brannstrom I.O."/>
            <person name="Guillou S."/>
            <person name="Cros-Aarteil S."/>
            <person name="Calhoun S."/>
            <person name="Haridas S."/>
            <person name="Kuo A."/>
            <person name="Mondo S."/>
            <person name="Pangilinan J."/>
            <person name="Riley R."/>
            <person name="LaButti K."/>
            <person name="Andreopoulos B."/>
            <person name="Lipzen A."/>
            <person name="Chen C."/>
            <person name="Yan M."/>
            <person name="Daum C."/>
            <person name="Ng V."/>
            <person name="Clum A."/>
            <person name="Steindorff A."/>
            <person name="Ohm R.A."/>
            <person name="Martin F."/>
            <person name="Silar P."/>
            <person name="Natvig D.O."/>
            <person name="Lalanne C."/>
            <person name="Gautier V."/>
            <person name="Ament-Velasquez S.L."/>
            <person name="Kruys A."/>
            <person name="Hutchinson M.I."/>
            <person name="Powell A.J."/>
            <person name="Barry K."/>
            <person name="Miller A.N."/>
            <person name="Grigoriev I.V."/>
            <person name="Debuchy R."/>
            <person name="Gladieux P."/>
            <person name="Hiltunen Thoren M."/>
            <person name="Johannesson H."/>
        </authorList>
    </citation>
    <scope>NUCLEOTIDE SEQUENCE</scope>
    <source>
        <strain evidence="1">CBS 731.68</strain>
    </source>
</reference>
<dbReference type="AlphaFoldDB" id="A0AAN6YZH0"/>
<dbReference type="Proteomes" id="UP001302602">
    <property type="component" value="Unassembled WGS sequence"/>
</dbReference>
<accession>A0AAN6YZH0</accession>
<protein>
    <submittedName>
        <fullName evidence="1">Uncharacterized protein</fullName>
    </submittedName>
</protein>
<dbReference type="EMBL" id="MU853244">
    <property type="protein sequence ID" value="KAK4119856.1"/>
    <property type="molecule type" value="Genomic_DNA"/>
</dbReference>
<evidence type="ECO:0000313" key="1">
    <source>
        <dbReference type="EMBL" id="KAK4119856.1"/>
    </source>
</evidence>
<dbReference type="RefSeq" id="XP_062643629.1">
    <property type="nucleotide sequence ID" value="XM_062797386.1"/>
</dbReference>
<proteinExistence type="predicted"/>
<evidence type="ECO:0000313" key="2">
    <source>
        <dbReference type="Proteomes" id="UP001302602"/>
    </source>
</evidence>
<organism evidence="1 2">
    <name type="scientific">Parathielavia appendiculata</name>
    <dbReference type="NCBI Taxonomy" id="2587402"/>
    <lineage>
        <taxon>Eukaryota</taxon>
        <taxon>Fungi</taxon>
        <taxon>Dikarya</taxon>
        <taxon>Ascomycota</taxon>
        <taxon>Pezizomycotina</taxon>
        <taxon>Sordariomycetes</taxon>
        <taxon>Sordariomycetidae</taxon>
        <taxon>Sordariales</taxon>
        <taxon>Chaetomiaceae</taxon>
        <taxon>Parathielavia</taxon>
    </lineage>
</organism>
<name>A0AAN6YZH0_9PEZI</name>
<keyword evidence="2" id="KW-1185">Reference proteome</keyword>
<gene>
    <name evidence="1" type="ORF">N657DRAFT_706456</name>
</gene>
<dbReference type="GeneID" id="87834158"/>